<sequence length="74" mass="8516">MYSRKPQAVEIPEEMTDVWTCSNEGCNCWMRDNFAFDAEPECPSCRVPMARGTKMLPQLSNYTLDNKYAKKSVT</sequence>
<gene>
    <name evidence="1" type="ORF">FE782_29490</name>
</gene>
<evidence type="ECO:0000313" key="1">
    <source>
        <dbReference type="EMBL" id="TLS48670.1"/>
    </source>
</evidence>
<keyword evidence="2" id="KW-1185">Reference proteome</keyword>
<dbReference type="AlphaFoldDB" id="A0A5R9G3G9"/>
<organism evidence="1 2">
    <name type="scientific">Paenibacillus antri</name>
    <dbReference type="NCBI Taxonomy" id="2582848"/>
    <lineage>
        <taxon>Bacteria</taxon>
        <taxon>Bacillati</taxon>
        <taxon>Bacillota</taxon>
        <taxon>Bacilli</taxon>
        <taxon>Bacillales</taxon>
        <taxon>Paenibacillaceae</taxon>
        <taxon>Paenibacillus</taxon>
    </lineage>
</organism>
<evidence type="ECO:0000313" key="2">
    <source>
        <dbReference type="Proteomes" id="UP000309676"/>
    </source>
</evidence>
<comment type="caution">
    <text evidence="1">The sequence shown here is derived from an EMBL/GenBank/DDBJ whole genome shotgun (WGS) entry which is preliminary data.</text>
</comment>
<name>A0A5R9G3G9_9BACL</name>
<dbReference type="EMBL" id="VCIW01000031">
    <property type="protein sequence ID" value="TLS48670.1"/>
    <property type="molecule type" value="Genomic_DNA"/>
</dbReference>
<reference evidence="1 2" key="1">
    <citation type="submission" date="2019-05" db="EMBL/GenBank/DDBJ databases">
        <authorList>
            <person name="Narsing Rao M.P."/>
            <person name="Li W.J."/>
        </authorList>
    </citation>
    <scope>NUCLEOTIDE SEQUENCE [LARGE SCALE GENOMIC DNA]</scope>
    <source>
        <strain evidence="1 2">SYSU_K30003</strain>
    </source>
</reference>
<dbReference type="Proteomes" id="UP000309676">
    <property type="component" value="Unassembled WGS sequence"/>
</dbReference>
<dbReference type="Pfam" id="PF14169">
    <property type="entry name" value="YdjO"/>
    <property type="match status" value="1"/>
</dbReference>
<accession>A0A5R9G3G9</accession>
<protein>
    <submittedName>
        <fullName evidence="1">Cold-shock protein</fullName>
    </submittedName>
</protein>
<proteinExistence type="predicted"/>
<dbReference type="OrthoDB" id="1955171at2"/>
<dbReference type="RefSeq" id="WP_138197940.1">
    <property type="nucleotide sequence ID" value="NZ_VCIW01000031.1"/>
</dbReference>
<dbReference type="InterPro" id="IPR025916">
    <property type="entry name" value="YdjO"/>
</dbReference>